<dbReference type="RefSeq" id="WP_345171733.1">
    <property type="nucleotide sequence ID" value="NZ_BAABFQ010000003.1"/>
</dbReference>
<evidence type="ECO:0000313" key="1">
    <source>
        <dbReference type="EMBL" id="MFC5493014.1"/>
    </source>
</evidence>
<dbReference type="Proteomes" id="UP001595956">
    <property type="component" value="Unassembled WGS sequence"/>
</dbReference>
<dbReference type="EMBL" id="JBHSMD010000002">
    <property type="protein sequence ID" value="MFC5493014.1"/>
    <property type="molecule type" value="Genomic_DNA"/>
</dbReference>
<organism evidence="1 2">
    <name type="scientific">Nocardioides caricicola</name>
    <dbReference type="NCBI Taxonomy" id="634770"/>
    <lineage>
        <taxon>Bacteria</taxon>
        <taxon>Bacillati</taxon>
        <taxon>Actinomycetota</taxon>
        <taxon>Actinomycetes</taxon>
        <taxon>Propionibacteriales</taxon>
        <taxon>Nocardioidaceae</taxon>
        <taxon>Nocardioides</taxon>
    </lineage>
</organism>
<keyword evidence="2" id="KW-1185">Reference proteome</keyword>
<reference evidence="2" key="1">
    <citation type="journal article" date="2019" name="Int. J. Syst. Evol. Microbiol.">
        <title>The Global Catalogue of Microorganisms (GCM) 10K type strain sequencing project: providing services to taxonomists for standard genome sequencing and annotation.</title>
        <authorList>
            <consortium name="The Broad Institute Genomics Platform"/>
            <consortium name="The Broad Institute Genome Sequencing Center for Infectious Disease"/>
            <person name="Wu L."/>
            <person name="Ma J."/>
        </authorList>
    </citation>
    <scope>NUCLEOTIDE SEQUENCE [LARGE SCALE GENOMIC DNA]</scope>
    <source>
        <strain evidence="2">KACC 13778</strain>
    </source>
</reference>
<accession>A0ABW0N1P8</accession>
<proteinExistence type="predicted"/>
<gene>
    <name evidence="1" type="ORF">ACFPKY_07880</name>
</gene>
<evidence type="ECO:0000313" key="2">
    <source>
        <dbReference type="Proteomes" id="UP001595956"/>
    </source>
</evidence>
<name>A0ABW0N1P8_9ACTN</name>
<sequence>MRVQGQTQQLEQVTTVTELADVVRTYARIAARAHGATFVLREDDLCYYVDEDAISPLWKGQRFPITSCISGWAMLHATPVAVPDIDVDERIPLEAYRPTFVRSLYMVPVGAQRPVAAIGAYWARAHVPTEPEQERLLALADAAAEVLVRIGLDTAP</sequence>
<comment type="caution">
    <text evidence="1">The sequence shown here is derived from an EMBL/GenBank/DDBJ whole genome shotgun (WGS) entry which is preliminary data.</text>
</comment>
<protein>
    <submittedName>
        <fullName evidence="1">GAF domain-containing protein</fullName>
    </submittedName>
</protein>
<dbReference type="InterPro" id="IPR029016">
    <property type="entry name" value="GAF-like_dom_sf"/>
</dbReference>
<dbReference type="SUPFAM" id="SSF55781">
    <property type="entry name" value="GAF domain-like"/>
    <property type="match status" value="1"/>
</dbReference>
<dbReference type="Gene3D" id="3.30.450.40">
    <property type="match status" value="1"/>
</dbReference>